<evidence type="ECO:0000256" key="2">
    <source>
        <dbReference type="ARBA" id="ARBA00022448"/>
    </source>
</evidence>
<feature type="transmembrane region" description="Helical" evidence="7">
    <location>
        <begin position="24"/>
        <end position="42"/>
    </location>
</feature>
<dbReference type="Pfam" id="PF00528">
    <property type="entry name" value="BPD_transp_1"/>
    <property type="match status" value="1"/>
</dbReference>
<dbReference type="CDD" id="cd06261">
    <property type="entry name" value="TM_PBP2"/>
    <property type="match status" value="1"/>
</dbReference>
<dbReference type="RefSeq" id="WP_394969391.1">
    <property type="nucleotide sequence ID" value="NZ_CALXHM010000043.1"/>
</dbReference>
<evidence type="ECO:0000256" key="6">
    <source>
        <dbReference type="ARBA" id="ARBA00023136"/>
    </source>
</evidence>
<evidence type="ECO:0000256" key="1">
    <source>
        <dbReference type="ARBA" id="ARBA00004651"/>
    </source>
</evidence>
<feature type="transmembrane region" description="Helical" evidence="7">
    <location>
        <begin position="83"/>
        <end position="104"/>
    </location>
</feature>
<dbReference type="InterPro" id="IPR050809">
    <property type="entry name" value="UgpAE/MalFG_permease"/>
</dbReference>
<feature type="transmembrane region" description="Helical" evidence="7">
    <location>
        <begin position="116"/>
        <end position="137"/>
    </location>
</feature>
<evidence type="ECO:0000313" key="10">
    <source>
        <dbReference type="Proteomes" id="UP000824035"/>
    </source>
</evidence>
<dbReference type="GO" id="GO:0005886">
    <property type="term" value="C:plasma membrane"/>
    <property type="evidence" value="ECO:0007669"/>
    <property type="project" value="UniProtKB-SubCell"/>
</dbReference>
<comment type="caution">
    <text evidence="9">The sequence shown here is derived from an EMBL/GenBank/DDBJ whole genome shotgun (WGS) entry which is preliminary data.</text>
</comment>
<dbReference type="InterPro" id="IPR035906">
    <property type="entry name" value="MetI-like_sf"/>
</dbReference>
<evidence type="ECO:0000256" key="7">
    <source>
        <dbReference type="RuleBase" id="RU363032"/>
    </source>
</evidence>
<dbReference type="EMBL" id="DXBV01000001">
    <property type="protein sequence ID" value="HIZ29607.1"/>
    <property type="molecule type" value="Genomic_DNA"/>
</dbReference>
<name>A0A9D2E2J2_9FIRM</name>
<evidence type="ECO:0000256" key="5">
    <source>
        <dbReference type="ARBA" id="ARBA00022989"/>
    </source>
</evidence>
<evidence type="ECO:0000256" key="3">
    <source>
        <dbReference type="ARBA" id="ARBA00022475"/>
    </source>
</evidence>
<gene>
    <name evidence="9" type="ORF">H9813_00020</name>
</gene>
<keyword evidence="3" id="KW-1003">Cell membrane</keyword>
<proteinExistence type="inferred from homology"/>
<comment type="similarity">
    <text evidence="7">Belongs to the binding-protein-dependent transport system permease family.</text>
</comment>
<evidence type="ECO:0000259" key="8">
    <source>
        <dbReference type="PROSITE" id="PS50928"/>
    </source>
</evidence>
<dbReference type="GO" id="GO:0055085">
    <property type="term" value="P:transmembrane transport"/>
    <property type="evidence" value="ECO:0007669"/>
    <property type="project" value="InterPro"/>
</dbReference>
<dbReference type="InterPro" id="IPR000515">
    <property type="entry name" value="MetI-like"/>
</dbReference>
<comment type="subcellular location">
    <subcellularLocation>
        <location evidence="1 7">Cell membrane</location>
        <topology evidence="1 7">Multi-pass membrane protein</topology>
    </subcellularLocation>
</comment>
<dbReference type="PANTHER" id="PTHR43227:SF8">
    <property type="entry name" value="DIACETYLCHITOBIOSE UPTAKE SYSTEM PERMEASE PROTEIN DASB"/>
    <property type="match status" value="1"/>
</dbReference>
<evidence type="ECO:0000256" key="4">
    <source>
        <dbReference type="ARBA" id="ARBA00022692"/>
    </source>
</evidence>
<organism evidence="9 10">
    <name type="scientific">Candidatus Allofournierella merdipullorum</name>
    <dbReference type="NCBI Taxonomy" id="2838595"/>
    <lineage>
        <taxon>Bacteria</taxon>
        <taxon>Bacillati</taxon>
        <taxon>Bacillota</taxon>
        <taxon>Clostridia</taxon>
        <taxon>Eubacteriales</taxon>
        <taxon>Oscillospiraceae</taxon>
        <taxon>Allofournierella</taxon>
    </lineage>
</organism>
<dbReference type="PANTHER" id="PTHR43227">
    <property type="entry name" value="BLL4140 PROTEIN"/>
    <property type="match status" value="1"/>
</dbReference>
<reference evidence="9" key="2">
    <citation type="submission" date="2021-04" db="EMBL/GenBank/DDBJ databases">
        <authorList>
            <person name="Gilroy R."/>
        </authorList>
    </citation>
    <scope>NUCLEOTIDE SEQUENCE</scope>
    <source>
        <strain evidence="9">ChiGjej4B4-18154</strain>
    </source>
</reference>
<feature type="transmembrane region" description="Helical" evidence="7">
    <location>
        <begin position="157"/>
        <end position="173"/>
    </location>
</feature>
<keyword evidence="2 7" id="KW-0813">Transport</keyword>
<dbReference type="SUPFAM" id="SSF161098">
    <property type="entry name" value="MetI-like"/>
    <property type="match status" value="1"/>
</dbReference>
<evidence type="ECO:0000313" key="9">
    <source>
        <dbReference type="EMBL" id="HIZ29607.1"/>
    </source>
</evidence>
<sequence>MRSSFISRNNNESFRPGLRQERRAAAILLAPSLAGTAVFYLLPFLEVVRRSFTDALGRRFVGFSNYKTVLANSAFRTAASNSARFLCVCIPALLALSLVMALLVRAAGRQGKLFSTSFLLPLAVPVASIVLLWKVIFAQNGLANTLLAALGAQPVDFMGTGAAFWVLIATYLWKNSGYDMVLWAAGLDRIPKSQYEAAAVDGANAWQTFWAITWPGLRPTLGLTALLSLINSFKVFREAYLVAGSYPHESMYLLQHLFNNWFLSLELGRITAAAVMVVGVMLAAAGAVLALRRLLQRKEKQC</sequence>
<reference evidence="9" key="1">
    <citation type="journal article" date="2021" name="PeerJ">
        <title>Extensive microbial diversity within the chicken gut microbiome revealed by metagenomics and culture.</title>
        <authorList>
            <person name="Gilroy R."/>
            <person name="Ravi A."/>
            <person name="Getino M."/>
            <person name="Pursley I."/>
            <person name="Horton D.L."/>
            <person name="Alikhan N.F."/>
            <person name="Baker D."/>
            <person name="Gharbi K."/>
            <person name="Hall N."/>
            <person name="Watson M."/>
            <person name="Adriaenssens E.M."/>
            <person name="Foster-Nyarko E."/>
            <person name="Jarju S."/>
            <person name="Secka A."/>
            <person name="Antonio M."/>
            <person name="Oren A."/>
            <person name="Chaudhuri R.R."/>
            <person name="La Ragione R."/>
            <person name="Hildebrand F."/>
            <person name="Pallen M.J."/>
        </authorList>
    </citation>
    <scope>NUCLEOTIDE SEQUENCE</scope>
    <source>
        <strain evidence="9">ChiGjej4B4-18154</strain>
    </source>
</reference>
<dbReference type="Proteomes" id="UP000824035">
    <property type="component" value="Unassembled WGS sequence"/>
</dbReference>
<dbReference type="AlphaFoldDB" id="A0A9D2E2J2"/>
<keyword evidence="4 7" id="KW-0812">Transmembrane</keyword>
<accession>A0A9D2E2J2</accession>
<dbReference type="PROSITE" id="PS50928">
    <property type="entry name" value="ABC_TM1"/>
    <property type="match status" value="1"/>
</dbReference>
<feature type="domain" description="ABC transmembrane type-1" evidence="8">
    <location>
        <begin position="79"/>
        <end position="288"/>
    </location>
</feature>
<keyword evidence="6 7" id="KW-0472">Membrane</keyword>
<dbReference type="Gene3D" id="1.10.3720.10">
    <property type="entry name" value="MetI-like"/>
    <property type="match status" value="1"/>
</dbReference>
<keyword evidence="5 7" id="KW-1133">Transmembrane helix</keyword>
<feature type="transmembrane region" description="Helical" evidence="7">
    <location>
        <begin position="270"/>
        <end position="291"/>
    </location>
</feature>
<protein>
    <submittedName>
        <fullName evidence="9">Sugar ABC transporter permease</fullName>
    </submittedName>
</protein>